<protein>
    <recommendedName>
        <fullName evidence="3">RING-type domain-containing protein</fullName>
    </recommendedName>
</protein>
<evidence type="ECO:0000313" key="5">
    <source>
        <dbReference type="EMBL" id="KAK7026167.1"/>
    </source>
</evidence>
<evidence type="ECO:0000256" key="1">
    <source>
        <dbReference type="PROSITE-ProRule" id="PRU00175"/>
    </source>
</evidence>
<feature type="compositionally biased region" description="Low complexity" evidence="2">
    <location>
        <begin position="58"/>
        <end position="72"/>
    </location>
</feature>
<keyword evidence="7" id="KW-1185">Reference proteome</keyword>
<dbReference type="GO" id="GO:0008270">
    <property type="term" value="F:zinc ion binding"/>
    <property type="evidence" value="ECO:0007669"/>
    <property type="project" value="UniProtKB-KW"/>
</dbReference>
<dbReference type="EMBL" id="JAWWNJ010000032">
    <property type="protein sequence ID" value="KAK7026163.1"/>
    <property type="molecule type" value="Genomic_DNA"/>
</dbReference>
<proteinExistence type="predicted"/>
<dbReference type="PANTHER" id="PTHR23327">
    <property type="entry name" value="RING FINGER PROTEIN 127"/>
    <property type="match status" value="1"/>
</dbReference>
<gene>
    <name evidence="4" type="ORF">R3P38DRAFT_2946706</name>
    <name evidence="5" type="ORF">R3P38DRAFT_2946719</name>
    <name evidence="6" type="ORF">R3P38DRAFT_2947349</name>
</gene>
<dbReference type="AlphaFoldDB" id="A0AAW0BJ64"/>
<comment type="caution">
    <text evidence="6">The sequence shown here is derived from an EMBL/GenBank/DDBJ whole genome shotgun (WGS) entry which is preliminary data.</text>
</comment>
<dbReference type="EMBL" id="JAWWNJ010000032">
    <property type="protein sequence ID" value="KAK7026167.1"/>
    <property type="molecule type" value="Genomic_DNA"/>
</dbReference>
<dbReference type="PROSITE" id="PS50089">
    <property type="entry name" value="ZF_RING_2"/>
    <property type="match status" value="1"/>
</dbReference>
<dbReference type="SMART" id="SM00184">
    <property type="entry name" value="RING"/>
    <property type="match status" value="1"/>
</dbReference>
<organism evidence="6 7">
    <name type="scientific">Favolaschia claudopus</name>
    <dbReference type="NCBI Taxonomy" id="2862362"/>
    <lineage>
        <taxon>Eukaryota</taxon>
        <taxon>Fungi</taxon>
        <taxon>Dikarya</taxon>
        <taxon>Basidiomycota</taxon>
        <taxon>Agaricomycotina</taxon>
        <taxon>Agaricomycetes</taxon>
        <taxon>Agaricomycetidae</taxon>
        <taxon>Agaricales</taxon>
        <taxon>Marasmiineae</taxon>
        <taxon>Mycenaceae</taxon>
        <taxon>Favolaschia</taxon>
    </lineage>
</organism>
<evidence type="ECO:0000259" key="3">
    <source>
        <dbReference type="PROSITE" id="PS50089"/>
    </source>
</evidence>
<dbReference type="PANTHER" id="PTHR23327:SF51">
    <property type="entry name" value="TRANSCRIPTIONAL REGULATOR OF YEAST FORM ADHERENCE 3"/>
    <property type="match status" value="1"/>
</dbReference>
<evidence type="ECO:0000313" key="7">
    <source>
        <dbReference type="Proteomes" id="UP001362999"/>
    </source>
</evidence>
<dbReference type="InterPro" id="IPR001841">
    <property type="entry name" value="Znf_RING"/>
</dbReference>
<evidence type="ECO:0000256" key="2">
    <source>
        <dbReference type="SAM" id="MobiDB-lite"/>
    </source>
</evidence>
<feature type="region of interest" description="Disordered" evidence="2">
    <location>
        <begin position="1"/>
        <end position="74"/>
    </location>
</feature>
<accession>A0AAW0BJ64</accession>
<evidence type="ECO:0000313" key="4">
    <source>
        <dbReference type="EMBL" id="KAK7026163.1"/>
    </source>
</evidence>
<keyword evidence="1" id="KW-0479">Metal-binding</keyword>
<feature type="compositionally biased region" description="Low complexity" evidence="2">
    <location>
        <begin position="18"/>
        <end position="40"/>
    </location>
</feature>
<dbReference type="Gene3D" id="3.30.40.10">
    <property type="entry name" value="Zinc/RING finger domain, C3HC4 (zinc finger)"/>
    <property type="match status" value="1"/>
</dbReference>
<dbReference type="Pfam" id="PF13923">
    <property type="entry name" value="zf-C3HC4_2"/>
    <property type="match status" value="1"/>
</dbReference>
<dbReference type="InterPro" id="IPR013083">
    <property type="entry name" value="Znf_RING/FYVE/PHD"/>
</dbReference>
<dbReference type="Proteomes" id="UP001362999">
    <property type="component" value="Unassembled WGS sequence"/>
</dbReference>
<dbReference type="SUPFAM" id="SSF57850">
    <property type="entry name" value="RING/U-box"/>
    <property type="match status" value="1"/>
</dbReference>
<keyword evidence="1" id="KW-0863">Zinc-finger</keyword>
<evidence type="ECO:0000313" key="6">
    <source>
        <dbReference type="EMBL" id="KAK7026189.1"/>
    </source>
</evidence>
<feature type="compositionally biased region" description="Basic residues" evidence="2">
    <location>
        <begin position="1"/>
        <end position="17"/>
    </location>
</feature>
<name>A0AAW0BJ64_9AGAR</name>
<feature type="domain" description="RING-type" evidence="3">
    <location>
        <begin position="108"/>
        <end position="150"/>
    </location>
</feature>
<reference evidence="6 7" key="1">
    <citation type="journal article" date="2024" name="J Genomics">
        <title>Draft genome sequencing and assembly of Favolaschia claudopus CIRM-BRFM 2984 isolated from oak limbs.</title>
        <authorList>
            <person name="Navarro D."/>
            <person name="Drula E."/>
            <person name="Chaduli D."/>
            <person name="Cazenave R."/>
            <person name="Ahrendt S."/>
            <person name="Wang J."/>
            <person name="Lipzen A."/>
            <person name="Daum C."/>
            <person name="Barry K."/>
            <person name="Grigoriev I.V."/>
            <person name="Favel A."/>
            <person name="Rosso M.N."/>
            <person name="Martin F."/>
        </authorList>
    </citation>
    <scope>NUCLEOTIDE SEQUENCE [LARGE SCALE GENOMIC DNA]</scope>
    <source>
        <strain evidence="6 7">CIRM-BRFM 2984</strain>
    </source>
</reference>
<keyword evidence="1" id="KW-0862">Zinc</keyword>
<dbReference type="EMBL" id="JAWWNJ010000032">
    <property type="protein sequence ID" value="KAK7026189.1"/>
    <property type="molecule type" value="Genomic_DNA"/>
</dbReference>
<sequence>MRPAKPKPKPTPKKKTKALPTGQTQLTSTLQLVRSSSSQTRMARYLRSTTTTGRAGPSSSLSSNLSSSSNLSPRSPKFKYTNAVFVNGVSPDDVNIDRTLPTDSEFICSICQNLLTNPVAIPCLPSKAHTFCYHCLRQWLDTSKDCPLCRTHISAPPTHVADLATALATIYPKKQVNTEVLWARAWVGVNFEKK</sequence>